<dbReference type="Pfam" id="PF04145">
    <property type="entry name" value="Ctr"/>
    <property type="match status" value="1"/>
</dbReference>
<dbReference type="GO" id="GO:0016020">
    <property type="term" value="C:membrane"/>
    <property type="evidence" value="ECO:0007669"/>
    <property type="project" value="UniProtKB-SubCell"/>
</dbReference>
<feature type="transmembrane region" description="Helical" evidence="4">
    <location>
        <begin position="17"/>
        <end position="34"/>
    </location>
</feature>
<dbReference type="PANTHER" id="PTHR12483">
    <property type="entry name" value="SOLUTE CARRIER FAMILY 31 COPPER TRANSPORTERS"/>
    <property type="match status" value="1"/>
</dbReference>
<keyword evidence="4" id="KW-0406">Ion transport</keyword>
<dbReference type="InterPro" id="IPR007274">
    <property type="entry name" value="Cop_transporter"/>
</dbReference>
<evidence type="ECO:0000256" key="1">
    <source>
        <dbReference type="ARBA" id="ARBA00022692"/>
    </source>
</evidence>
<comment type="subcellular location">
    <subcellularLocation>
        <location evidence="4">Membrane</location>
        <topology evidence="4">Multi-pass membrane protein</topology>
    </subcellularLocation>
</comment>
<sequence>MLNIAIPEFKISIIKDQALLLIGLAILAVLLEFLQTFSDVVKRKIVNKISKSEKSSRFSCEVTETVEYGATLQRVHLTISQSLLLNLIVTSLHIIKILLAYMLMLAVMTFNYWVLLVIVLAAVVGYFLRPLTEVFICWSSTSSQHENIVAKDEERRPYIPLRESSV</sequence>
<evidence type="ECO:0000256" key="2">
    <source>
        <dbReference type="ARBA" id="ARBA00022989"/>
    </source>
</evidence>
<name>A0A2G8KF50_STIJA</name>
<dbReference type="OrthoDB" id="73901at2759"/>
<organism evidence="5 6">
    <name type="scientific">Stichopus japonicus</name>
    <name type="common">Sea cucumber</name>
    <dbReference type="NCBI Taxonomy" id="307972"/>
    <lineage>
        <taxon>Eukaryota</taxon>
        <taxon>Metazoa</taxon>
        <taxon>Echinodermata</taxon>
        <taxon>Eleutherozoa</taxon>
        <taxon>Echinozoa</taxon>
        <taxon>Holothuroidea</taxon>
        <taxon>Aspidochirotacea</taxon>
        <taxon>Aspidochirotida</taxon>
        <taxon>Stichopodidae</taxon>
        <taxon>Apostichopus</taxon>
    </lineage>
</organism>
<comment type="caution">
    <text evidence="5">The sequence shown here is derived from an EMBL/GenBank/DDBJ whole genome shotgun (WGS) entry which is preliminary data.</text>
</comment>
<keyword evidence="4" id="KW-0187">Copper transport</keyword>
<evidence type="ECO:0000256" key="3">
    <source>
        <dbReference type="ARBA" id="ARBA00023136"/>
    </source>
</evidence>
<dbReference type="Proteomes" id="UP000230750">
    <property type="component" value="Unassembled WGS sequence"/>
</dbReference>
<evidence type="ECO:0000313" key="6">
    <source>
        <dbReference type="Proteomes" id="UP000230750"/>
    </source>
</evidence>
<keyword evidence="1 4" id="KW-0812">Transmembrane</keyword>
<keyword evidence="3 4" id="KW-0472">Membrane</keyword>
<proteinExistence type="inferred from homology"/>
<keyword evidence="2 4" id="KW-1133">Transmembrane helix</keyword>
<dbReference type="PANTHER" id="PTHR12483:SF115">
    <property type="entry name" value="COPPER TRANSPORT PROTEIN"/>
    <property type="match status" value="1"/>
</dbReference>
<gene>
    <name evidence="5" type="ORF">BSL78_16503</name>
</gene>
<dbReference type="AlphaFoldDB" id="A0A2G8KF50"/>
<protein>
    <recommendedName>
        <fullName evidence="4">Copper transport protein</fullName>
    </recommendedName>
</protein>
<keyword evidence="4" id="KW-0186">Copper</keyword>
<dbReference type="EMBL" id="MRZV01000630">
    <property type="protein sequence ID" value="PIK46638.1"/>
    <property type="molecule type" value="Genomic_DNA"/>
</dbReference>
<dbReference type="STRING" id="307972.A0A2G8KF50"/>
<feature type="transmembrane region" description="Helical" evidence="4">
    <location>
        <begin position="110"/>
        <end position="128"/>
    </location>
</feature>
<reference evidence="5 6" key="1">
    <citation type="journal article" date="2017" name="PLoS Biol.">
        <title>The sea cucumber genome provides insights into morphological evolution and visceral regeneration.</title>
        <authorList>
            <person name="Zhang X."/>
            <person name="Sun L."/>
            <person name="Yuan J."/>
            <person name="Sun Y."/>
            <person name="Gao Y."/>
            <person name="Zhang L."/>
            <person name="Li S."/>
            <person name="Dai H."/>
            <person name="Hamel J.F."/>
            <person name="Liu C."/>
            <person name="Yu Y."/>
            <person name="Liu S."/>
            <person name="Lin W."/>
            <person name="Guo K."/>
            <person name="Jin S."/>
            <person name="Xu P."/>
            <person name="Storey K.B."/>
            <person name="Huan P."/>
            <person name="Zhang T."/>
            <person name="Zhou Y."/>
            <person name="Zhang J."/>
            <person name="Lin C."/>
            <person name="Li X."/>
            <person name="Xing L."/>
            <person name="Huo D."/>
            <person name="Sun M."/>
            <person name="Wang L."/>
            <person name="Mercier A."/>
            <person name="Li F."/>
            <person name="Yang H."/>
            <person name="Xiang J."/>
        </authorList>
    </citation>
    <scope>NUCLEOTIDE SEQUENCE [LARGE SCALE GENOMIC DNA]</scope>
    <source>
        <strain evidence="5">Shaxun</strain>
        <tissue evidence="5">Muscle</tissue>
    </source>
</reference>
<evidence type="ECO:0000313" key="5">
    <source>
        <dbReference type="EMBL" id="PIK46638.1"/>
    </source>
</evidence>
<dbReference type="GO" id="GO:0005375">
    <property type="term" value="F:copper ion transmembrane transporter activity"/>
    <property type="evidence" value="ECO:0007669"/>
    <property type="project" value="UniProtKB-UniRule"/>
</dbReference>
<evidence type="ECO:0000256" key="4">
    <source>
        <dbReference type="RuleBase" id="RU367022"/>
    </source>
</evidence>
<feature type="transmembrane region" description="Helical" evidence="4">
    <location>
        <begin position="83"/>
        <end position="104"/>
    </location>
</feature>
<comment type="similarity">
    <text evidence="4">Belongs to the copper transporter (Ctr) (TC 1.A.56) family. SLC31A subfamily.</text>
</comment>
<keyword evidence="4" id="KW-0813">Transport</keyword>
<accession>A0A2G8KF50</accession>
<keyword evidence="6" id="KW-1185">Reference proteome</keyword>